<evidence type="ECO:0000313" key="2">
    <source>
        <dbReference type="Proteomes" id="UP000233556"/>
    </source>
</evidence>
<keyword evidence="2" id="KW-1185">Reference proteome</keyword>
<gene>
    <name evidence="1" type="ORF">llap_9467</name>
</gene>
<organism evidence="1 2">
    <name type="scientific">Limosa lapponica baueri</name>
    <dbReference type="NCBI Taxonomy" id="1758121"/>
    <lineage>
        <taxon>Eukaryota</taxon>
        <taxon>Metazoa</taxon>
        <taxon>Chordata</taxon>
        <taxon>Craniata</taxon>
        <taxon>Vertebrata</taxon>
        <taxon>Euteleostomi</taxon>
        <taxon>Archelosauria</taxon>
        <taxon>Archosauria</taxon>
        <taxon>Dinosauria</taxon>
        <taxon>Saurischia</taxon>
        <taxon>Theropoda</taxon>
        <taxon>Coelurosauria</taxon>
        <taxon>Aves</taxon>
        <taxon>Neognathae</taxon>
        <taxon>Neoaves</taxon>
        <taxon>Charadriiformes</taxon>
        <taxon>Scolopacidae</taxon>
        <taxon>Limosa</taxon>
    </lineage>
</organism>
<reference evidence="2" key="1">
    <citation type="submission" date="2017-11" db="EMBL/GenBank/DDBJ databases">
        <authorList>
            <person name="Lima N.C."/>
            <person name="Parody-Merino A.M."/>
            <person name="Battley P.F."/>
            <person name="Fidler A.E."/>
            <person name="Prosdocimi F."/>
        </authorList>
    </citation>
    <scope>NUCLEOTIDE SEQUENCE [LARGE SCALE GENOMIC DNA]</scope>
</reference>
<protein>
    <submittedName>
        <fullName evidence="1">Uncharacterized protein</fullName>
    </submittedName>
</protein>
<sequence>MKFWYAVLTRVNVLPDEFNVGSRRAIDEIGNSVVAKSSDTTKPLSMQKFFIRFSSSTGITEKFKKDLMTEERNPRTRGKQQKDRAIIIQHGIFPGLLHGPLKMMGQHALSAGFANDAKLGGADDIQDGCTAFQGTWTGWRILPQRTSGNSTMGNAKSGTWGGITPGANQLESSFTVEDLGILVDKFTMNQQYALLAKKAHSLLGCIRQSVDRMSGELINPSDYPLDPSDSL</sequence>
<dbReference type="AlphaFoldDB" id="A0A2I0U2C6"/>
<accession>A0A2I0U2C6</accession>
<dbReference type="EMBL" id="KZ506313">
    <property type="protein sequence ID" value="PKU40226.1"/>
    <property type="molecule type" value="Genomic_DNA"/>
</dbReference>
<proteinExistence type="predicted"/>
<dbReference type="Proteomes" id="UP000233556">
    <property type="component" value="Unassembled WGS sequence"/>
</dbReference>
<reference evidence="2" key="2">
    <citation type="submission" date="2017-12" db="EMBL/GenBank/DDBJ databases">
        <title>Genome sequence of the Bar-tailed Godwit (Limosa lapponica baueri).</title>
        <authorList>
            <person name="Lima N.C.B."/>
            <person name="Parody-Merino A.M."/>
            <person name="Battley P.F."/>
            <person name="Fidler A.E."/>
            <person name="Prosdocimi F."/>
        </authorList>
    </citation>
    <scope>NUCLEOTIDE SEQUENCE [LARGE SCALE GENOMIC DNA]</scope>
</reference>
<name>A0A2I0U2C6_LIMLA</name>
<evidence type="ECO:0000313" key="1">
    <source>
        <dbReference type="EMBL" id="PKU40226.1"/>
    </source>
</evidence>